<organism evidence="3 4">
    <name type="scientific">Dendrothele bispora (strain CBS 962.96)</name>
    <dbReference type="NCBI Taxonomy" id="1314807"/>
    <lineage>
        <taxon>Eukaryota</taxon>
        <taxon>Fungi</taxon>
        <taxon>Dikarya</taxon>
        <taxon>Basidiomycota</taxon>
        <taxon>Agaricomycotina</taxon>
        <taxon>Agaricomycetes</taxon>
        <taxon>Agaricomycetidae</taxon>
        <taxon>Agaricales</taxon>
        <taxon>Agaricales incertae sedis</taxon>
        <taxon>Dendrothele</taxon>
    </lineage>
</organism>
<evidence type="ECO:0000256" key="2">
    <source>
        <dbReference type="SAM" id="MobiDB-lite"/>
    </source>
</evidence>
<evidence type="ECO:0000313" key="3">
    <source>
        <dbReference type="EMBL" id="THV07201.1"/>
    </source>
</evidence>
<evidence type="ECO:0000313" key="4">
    <source>
        <dbReference type="Proteomes" id="UP000297245"/>
    </source>
</evidence>
<feature type="compositionally biased region" description="Low complexity" evidence="2">
    <location>
        <begin position="280"/>
        <end position="289"/>
    </location>
</feature>
<proteinExistence type="predicted"/>
<feature type="region of interest" description="Disordered" evidence="2">
    <location>
        <begin position="40"/>
        <end position="78"/>
    </location>
</feature>
<protein>
    <submittedName>
        <fullName evidence="3">Uncharacterized protein</fullName>
    </submittedName>
</protein>
<sequence>MPNYESSQVLDLKLQVAKAQGLLDNSPKVLELKLKLNQARDREAKAKKNTKPKKNSAKSDENEDTSGSTRTTIISGGKQQQDFDQELATKLFLNIDIAKSNKYKEFSLEGLGTFVRNRHGLVTGGQEQDIREGSEIANAWGNTRSSCCSHGGSPIVDRSAVANSTTMVDLSVLRDNKDDIEQPLAQESMSLNNNDNLTGWNIENSDYDLLDDIENSGLDSSSQTEPPSPSRNLVIDPHLMQDPTQTLPDPAIAKTTVNPNTTISKPNNMANSNVNRTRSASDPSHSSSSTEPAPKKRKLTMQETLQETITNSCQSFLQAQELKQKTRLEVEECKLAFAREQEKNQQDAQLRELEDRKAAREHEHIMMMHQLELERLHHGLVPQ</sequence>
<accession>A0A4S8MW04</accession>
<gene>
    <name evidence="3" type="ORF">K435DRAFT_788956</name>
</gene>
<dbReference type="AlphaFoldDB" id="A0A4S8MW04"/>
<feature type="region of interest" description="Disordered" evidence="2">
    <location>
        <begin position="211"/>
        <end position="299"/>
    </location>
</feature>
<dbReference type="EMBL" id="ML179039">
    <property type="protein sequence ID" value="THV07201.1"/>
    <property type="molecule type" value="Genomic_DNA"/>
</dbReference>
<keyword evidence="1" id="KW-0175">Coiled coil</keyword>
<feature type="compositionally biased region" description="Polar residues" evidence="2">
    <location>
        <begin position="255"/>
        <end position="278"/>
    </location>
</feature>
<name>A0A4S8MW04_DENBC</name>
<feature type="compositionally biased region" description="Basic residues" evidence="2">
    <location>
        <begin position="47"/>
        <end position="56"/>
    </location>
</feature>
<reference evidence="3 4" key="1">
    <citation type="journal article" date="2019" name="Nat. Ecol. Evol.">
        <title>Megaphylogeny resolves global patterns of mushroom evolution.</title>
        <authorList>
            <person name="Varga T."/>
            <person name="Krizsan K."/>
            <person name="Foldi C."/>
            <person name="Dima B."/>
            <person name="Sanchez-Garcia M."/>
            <person name="Sanchez-Ramirez S."/>
            <person name="Szollosi G.J."/>
            <person name="Szarkandi J.G."/>
            <person name="Papp V."/>
            <person name="Albert L."/>
            <person name="Andreopoulos W."/>
            <person name="Angelini C."/>
            <person name="Antonin V."/>
            <person name="Barry K.W."/>
            <person name="Bougher N.L."/>
            <person name="Buchanan P."/>
            <person name="Buyck B."/>
            <person name="Bense V."/>
            <person name="Catcheside P."/>
            <person name="Chovatia M."/>
            <person name="Cooper J."/>
            <person name="Damon W."/>
            <person name="Desjardin D."/>
            <person name="Finy P."/>
            <person name="Geml J."/>
            <person name="Haridas S."/>
            <person name="Hughes K."/>
            <person name="Justo A."/>
            <person name="Karasinski D."/>
            <person name="Kautmanova I."/>
            <person name="Kiss B."/>
            <person name="Kocsube S."/>
            <person name="Kotiranta H."/>
            <person name="LaButti K.M."/>
            <person name="Lechner B.E."/>
            <person name="Liimatainen K."/>
            <person name="Lipzen A."/>
            <person name="Lukacs Z."/>
            <person name="Mihaltcheva S."/>
            <person name="Morgado L.N."/>
            <person name="Niskanen T."/>
            <person name="Noordeloos M.E."/>
            <person name="Ohm R.A."/>
            <person name="Ortiz-Santana B."/>
            <person name="Ovrebo C."/>
            <person name="Racz N."/>
            <person name="Riley R."/>
            <person name="Savchenko A."/>
            <person name="Shiryaev A."/>
            <person name="Soop K."/>
            <person name="Spirin V."/>
            <person name="Szebenyi C."/>
            <person name="Tomsovsky M."/>
            <person name="Tulloss R.E."/>
            <person name="Uehling J."/>
            <person name="Grigoriev I.V."/>
            <person name="Vagvolgyi C."/>
            <person name="Papp T."/>
            <person name="Martin F.M."/>
            <person name="Miettinen O."/>
            <person name="Hibbett D.S."/>
            <person name="Nagy L.G."/>
        </authorList>
    </citation>
    <scope>NUCLEOTIDE SEQUENCE [LARGE SCALE GENOMIC DNA]</scope>
    <source>
        <strain evidence="3 4">CBS 962.96</strain>
    </source>
</reference>
<dbReference type="Proteomes" id="UP000297245">
    <property type="component" value="Unassembled WGS sequence"/>
</dbReference>
<feature type="coiled-coil region" evidence="1">
    <location>
        <begin position="336"/>
        <end position="363"/>
    </location>
</feature>
<evidence type="ECO:0000256" key="1">
    <source>
        <dbReference type="SAM" id="Coils"/>
    </source>
</evidence>
<keyword evidence="4" id="KW-1185">Reference proteome</keyword>
<feature type="compositionally biased region" description="Low complexity" evidence="2">
    <location>
        <begin position="65"/>
        <end position="77"/>
    </location>
</feature>